<dbReference type="AlphaFoldDB" id="A0AAJ1EL21"/>
<protein>
    <recommendedName>
        <fullName evidence="9">Thiamine-phosphate synthase</fullName>
        <shortName evidence="9">TP synthase</shortName>
        <shortName evidence="9">TPS</shortName>
        <ecNumber evidence="9">2.5.1.3</ecNumber>
    </recommendedName>
    <alternativeName>
        <fullName evidence="9">Thiamine-phosphate pyrophosphorylase</fullName>
        <shortName evidence="9">TMP pyrophosphorylase</shortName>
        <shortName evidence="9">TMP-PPase</shortName>
    </alternativeName>
</protein>
<evidence type="ECO:0000256" key="6">
    <source>
        <dbReference type="ARBA" id="ARBA00047334"/>
    </source>
</evidence>
<evidence type="ECO:0000259" key="12">
    <source>
        <dbReference type="Pfam" id="PF02581"/>
    </source>
</evidence>
<dbReference type="GO" id="GO:0005737">
    <property type="term" value="C:cytoplasm"/>
    <property type="evidence" value="ECO:0007669"/>
    <property type="project" value="TreeGrafter"/>
</dbReference>
<evidence type="ECO:0000256" key="4">
    <source>
        <dbReference type="ARBA" id="ARBA00022842"/>
    </source>
</evidence>
<feature type="binding site" evidence="9">
    <location>
        <begin position="194"/>
        <end position="195"/>
    </location>
    <ligand>
        <name>2-[(2R,5Z)-2-carboxy-4-methylthiazol-5(2H)-ylidene]ethyl phosphate</name>
        <dbReference type="ChEBI" id="CHEBI:62899"/>
    </ligand>
</feature>
<evidence type="ECO:0000313" key="13">
    <source>
        <dbReference type="EMBL" id="MBZ0160557.1"/>
    </source>
</evidence>
<comment type="catalytic activity">
    <reaction evidence="6 9 10">
        <text>4-methyl-5-(2-phosphooxyethyl)-thiazole + 4-amino-2-methyl-5-(diphosphooxymethyl)pyrimidine + H(+) = thiamine phosphate + diphosphate</text>
        <dbReference type="Rhea" id="RHEA:22328"/>
        <dbReference type="ChEBI" id="CHEBI:15378"/>
        <dbReference type="ChEBI" id="CHEBI:33019"/>
        <dbReference type="ChEBI" id="CHEBI:37575"/>
        <dbReference type="ChEBI" id="CHEBI:57841"/>
        <dbReference type="ChEBI" id="CHEBI:58296"/>
        <dbReference type="EC" id="2.5.1.3"/>
    </reaction>
</comment>
<feature type="binding site" evidence="9">
    <location>
        <position position="146"/>
    </location>
    <ligand>
        <name>4-amino-2-methyl-5-(diphosphooxymethyl)pyrimidine</name>
        <dbReference type="ChEBI" id="CHEBI:57841"/>
    </ligand>
</feature>
<keyword evidence="4 9" id="KW-0460">Magnesium</keyword>
<dbReference type="CDD" id="cd00564">
    <property type="entry name" value="TMP_TenI"/>
    <property type="match status" value="1"/>
</dbReference>
<dbReference type="GO" id="GO:0009228">
    <property type="term" value="P:thiamine biosynthetic process"/>
    <property type="evidence" value="ECO:0007669"/>
    <property type="project" value="UniProtKB-KW"/>
</dbReference>
<dbReference type="Proteomes" id="UP001197609">
    <property type="component" value="Unassembled WGS sequence"/>
</dbReference>
<dbReference type="FunFam" id="3.20.20.70:FF:000096">
    <property type="entry name" value="Thiamine-phosphate synthase"/>
    <property type="match status" value="1"/>
</dbReference>
<feature type="binding site" evidence="9">
    <location>
        <position position="79"/>
    </location>
    <ligand>
        <name>Mg(2+)</name>
        <dbReference type="ChEBI" id="CHEBI:18420"/>
    </ligand>
</feature>
<dbReference type="Gene3D" id="3.20.20.70">
    <property type="entry name" value="Aldolase class I"/>
    <property type="match status" value="1"/>
</dbReference>
<sequence length="224" mass="23771">MLNPTPDTRHPSSWGLYVITDRSRTKGRPLEVVVDAALAGGAKAIQLREKDLSTRDLYKLIERLLPLVRGRGAHLLINDRVDLTLALPIDGVHLARTSLPPAETRALLGPTRLIGVSCHSLEEAIEAERGGADFIVFGPLFPTPSKAAYGSPVGLTQIKEMRRQIRLPILGIGGVTTPNAASVMASGTDGVAVISAVMMADDPADAVSALLRVIRSTPRGIAGH</sequence>
<dbReference type="InterPro" id="IPR036206">
    <property type="entry name" value="ThiamineP_synth_sf"/>
</dbReference>
<feature type="binding site" evidence="9">
    <location>
        <position position="78"/>
    </location>
    <ligand>
        <name>4-amino-2-methyl-5-(diphosphooxymethyl)pyrimidine</name>
        <dbReference type="ChEBI" id="CHEBI:57841"/>
    </ligand>
</feature>
<feature type="binding site" evidence="9">
    <location>
        <begin position="46"/>
        <end position="50"/>
    </location>
    <ligand>
        <name>4-amino-2-methyl-5-(diphosphooxymethyl)pyrimidine</name>
        <dbReference type="ChEBI" id="CHEBI:57841"/>
    </ligand>
</feature>
<dbReference type="InterPro" id="IPR013785">
    <property type="entry name" value="Aldolase_TIM"/>
</dbReference>
<evidence type="ECO:0000256" key="9">
    <source>
        <dbReference type="HAMAP-Rule" id="MF_00097"/>
    </source>
</evidence>
<evidence type="ECO:0000256" key="10">
    <source>
        <dbReference type="RuleBase" id="RU003826"/>
    </source>
</evidence>
<dbReference type="NCBIfam" id="TIGR00693">
    <property type="entry name" value="thiE"/>
    <property type="match status" value="1"/>
</dbReference>
<evidence type="ECO:0000313" key="14">
    <source>
        <dbReference type="Proteomes" id="UP001197609"/>
    </source>
</evidence>
<comment type="caution">
    <text evidence="9">Lacks conserved residue(s) required for the propagation of feature annotation.</text>
</comment>
<evidence type="ECO:0000256" key="3">
    <source>
        <dbReference type="ARBA" id="ARBA00022723"/>
    </source>
</evidence>
<dbReference type="PANTHER" id="PTHR20857:SF15">
    <property type="entry name" value="THIAMINE-PHOSPHATE SYNTHASE"/>
    <property type="match status" value="1"/>
</dbReference>
<feature type="domain" description="Thiamine phosphate synthase/TenI" evidence="12">
    <location>
        <begin position="16"/>
        <end position="197"/>
    </location>
</feature>
<name>A0AAJ1EL21_9BACT</name>
<comment type="function">
    <text evidence="9">Condenses 4-methyl-5-(beta-hydroxyethyl)thiazole monophosphate (THZ-P) and 2-methyl-4-amino-5-hydroxymethyl pyrimidine pyrophosphate (HMP-PP) to form thiamine monophosphate (TMP).</text>
</comment>
<dbReference type="GO" id="GO:0000287">
    <property type="term" value="F:magnesium ion binding"/>
    <property type="evidence" value="ECO:0007669"/>
    <property type="project" value="UniProtKB-UniRule"/>
</dbReference>
<keyword evidence="2 9" id="KW-0808">Transferase</keyword>
<evidence type="ECO:0000256" key="8">
    <source>
        <dbReference type="ARBA" id="ARBA00047883"/>
    </source>
</evidence>
<dbReference type="PANTHER" id="PTHR20857">
    <property type="entry name" value="THIAMINE-PHOSPHATE PYROPHOSPHORYLASE"/>
    <property type="match status" value="1"/>
</dbReference>
<gene>
    <name evidence="9 13" type="primary">thiE</name>
    <name evidence="13" type="ORF">K8G79_10555</name>
</gene>
<dbReference type="InterPro" id="IPR022998">
    <property type="entry name" value="ThiamineP_synth_TenI"/>
</dbReference>
<dbReference type="SUPFAM" id="SSF51391">
    <property type="entry name" value="Thiamin phosphate synthase"/>
    <property type="match status" value="1"/>
</dbReference>
<evidence type="ECO:0000256" key="2">
    <source>
        <dbReference type="ARBA" id="ARBA00022679"/>
    </source>
</evidence>
<comment type="pathway">
    <text evidence="1 9 11">Cofactor biosynthesis; thiamine diphosphate biosynthesis; thiamine phosphate from 4-amino-2-methyl-5-diphosphomethylpyrimidine and 4-methyl-5-(2-phosphoethyl)-thiazole: step 1/1.</text>
</comment>
<dbReference type="EMBL" id="JAIOIU010000133">
    <property type="protein sequence ID" value="MBZ0160557.1"/>
    <property type="molecule type" value="Genomic_DNA"/>
</dbReference>
<comment type="catalytic activity">
    <reaction evidence="7 9 10">
        <text>2-(2-carboxy-4-methylthiazol-5-yl)ethyl phosphate + 4-amino-2-methyl-5-(diphosphooxymethyl)pyrimidine + 2 H(+) = thiamine phosphate + CO2 + diphosphate</text>
        <dbReference type="Rhea" id="RHEA:47848"/>
        <dbReference type="ChEBI" id="CHEBI:15378"/>
        <dbReference type="ChEBI" id="CHEBI:16526"/>
        <dbReference type="ChEBI" id="CHEBI:33019"/>
        <dbReference type="ChEBI" id="CHEBI:37575"/>
        <dbReference type="ChEBI" id="CHEBI:57841"/>
        <dbReference type="ChEBI" id="CHEBI:62890"/>
        <dbReference type="EC" id="2.5.1.3"/>
    </reaction>
</comment>
<evidence type="ECO:0000256" key="1">
    <source>
        <dbReference type="ARBA" id="ARBA00005165"/>
    </source>
</evidence>
<evidence type="ECO:0000256" key="11">
    <source>
        <dbReference type="RuleBase" id="RU004253"/>
    </source>
</evidence>
<proteinExistence type="inferred from homology"/>
<keyword evidence="5 9" id="KW-0784">Thiamine biosynthesis</keyword>
<dbReference type="GO" id="GO:0004789">
    <property type="term" value="F:thiamine-phosphate diphosphorylase activity"/>
    <property type="evidence" value="ECO:0007669"/>
    <property type="project" value="UniProtKB-UniRule"/>
</dbReference>
<comment type="catalytic activity">
    <reaction evidence="8 9 10">
        <text>2-[(2R,5Z)-2-carboxy-4-methylthiazol-5(2H)-ylidene]ethyl phosphate + 4-amino-2-methyl-5-(diphosphooxymethyl)pyrimidine + 2 H(+) = thiamine phosphate + CO2 + diphosphate</text>
        <dbReference type="Rhea" id="RHEA:47844"/>
        <dbReference type="ChEBI" id="CHEBI:15378"/>
        <dbReference type="ChEBI" id="CHEBI:16526"/>
        <dbReference type="ChEBI" id="CHEBI:33019"/>
        <dbReference type="ChEBI" id="CHEBI:37575"/>
        <dbReference type="ChEBI" id="CHEBI:57841"/>
        <dbReference type="ChEBI" id="CHEBI:62899"/>
        <dbReference type="EC" id="2.5.1.3"/>
    </reaction>
</comment>
<feature type="binding site" evidence="9">
    <location>
        <position position="174"/>
    </location>
    <ligand>
        <name>2-[(2R,5Z)-2-carboxy-4-methylthiazol-5(2H)-ylidene]ethyl phosphate</name>
        <dbReference type="ChEBI" id="CHEBI:62899"/>
    </ligand>
</feature>
<organism evidence="13 14">
    <name type="scientific">Candidatus Methylomirabilis tolerans</name>
    <dbReference type="NCBI Taxonomy" id="3123416"/>
    <lineage>
        <taxon>Bacteria</taxon>
        <taxon>Candidatus Methylomirabilota</taxon>
        <taxon>Candidatus Methylomirabilia</taxon>
        <taxon>Candidatus Methylomirabilales</taxon>
        <taxon>Candidatus Methylomirabilaceae</taxon>
        <taxon>Candidatus Methylomirabilis</taxon>
    </lineage>
</organism>
<comment type="caution">
    <text evidence="13">The sequence shown here is derived from an EMBL/GenBank/DDBJ whole genome shotgun (WGS) entry which is preliminary data.</text>
</comment>
<dbReference type="InterPro" id="IPR034291">
    <property type="entry name" value="TMP_synthase"/>
</dbReference>
<dbReference type="GO" id="GO:0009229">
    <property type="term" value="P:thiamine diphosphate biosynthetic process"/>
    <property type="evidence" value="ECO:0007669"/>
    <property type="project" value="UniProtKB-UniRule"/>
</dbReference>
<feature type="binding site" evidence="9">
    <location>
        <position position="117"/>
    </location>
    <ligand>
        <name>4-amino-2-methyl-5-(diphosphooxymethyl)pyrimidine</name>
        <dbReference type="ChEBI" id="CHEBI:57841"/>
    </ligand>
</feature>
<dbReference type="EC" id="2.5.1.3" evidence="9"/>
<dbReference type="Pfam" id="PF02581">
    <property type="entry name" value="TMP-TENI"/>
    <property type="match status" value="1"/>
</dbReference>
<dbReference type="HAMAP" id="MF_00097">
    <property type="entry name" value="TMP_synthase"/>
    <property type="match status" value="1"/>
</dbReference>
<evidence type="ECO:0000256" key="5">
    <source>
        <dbReference type="ARBA" id="ARBA00022977"/>
    </source>
</evidence>
<evidence type="ECO:0000256" key="7">
    <source>
        <dbReference type="ARBA" id="ARBA00047851"/>
    </source>
</evidence>
<feature type="binding site" evidence="9">
    <location>
        <begin position="143"/>
        <end position="145"/>
    </location>
    <ligand>
        <name>2-[(2R,5Z)-2-carboxy-4-methylthiazol-5(2H)-ylidene]ethyl phosphate</name>
        <dbReference type="ChEBI" id="CHEBI:62899"/>
    </ligand>
</feature>
<comment type="similarity">
    <text evidence="9 10">Belongs to the thiamine-phosphate synthase family.</text>
</comment>
<accession>A0AAJ1EL21</accession>
<reference evidence="13 14" key="1">
    <citation type="journal article" date="2021" name="bioRxiv">
        <title>Unraveling nitrogen, sulfur and carbon metabolic pathways and microbial community transcriptional responses to substrate deprivation and toxicity stresses in a bioreactor mimicking anoxic brackish coastal sediment conditions.</title>
        <authorList>
            <person name="Martins P.D."/>
            <person name="Echeveste M.J."/>
            <person name="Arshad A."/>
            <person name="Kurth J."/>
            <person name="Ouboter H."/>
            <person name="Jetten M.S.M."/>
            <person name="Welte C.U."/>
        </authorList>
    </citation>
    <scope>NUCLEOTIDE SEQUENCE [LARGE SCALE GENOMIC DNA]</scope>
    <source>
        <strain evidence="13">MAG_38</strain>
    </source>
</reference>
<keyword evidence="3 9" id="KW-0479">Metal-binding</keyword>
<comment type="cofactor">
    <cofactor evidence="9">
        <name>Mg(2+)</name>
        <dbReference type="ChEBI" id="CHEBI:18420"/>
    </cofactor>
    <text evidence="9">Binds 1 Mg(2+) ion per subunit.</text>
</comment>